<reference evidence="7" key="1">
    <citation type="submission" date="2020-02" db="EMBL/GenBank/DDBJ databases">
        <authorList>
            <person name="Meier V. D."/>
        </authorList>
    </citation>
    <scope>NUCLEOTIDE SEQUENCE</scope>
    <source>
        <strain evidence="7">AVDCRST_MAG89</strain>
    </source>
</reference>
<keyword evidence="5 6" id="KW-0472">Membrane</keyword>
<evidence type="ECO:0000256" key="1">
    <source>
        <dbReference type="ARBA" id="ARBA00004141"/>
    </source>
</evidence>
<evidence type="ECO:0000256" key="2">
    <source>
        <dbReference type="ARBA" id="ARBA00009694"/>
    </source>
</evidence>
<dbReference type="GO" id="GO:0005886">
    <property type="term" value="C:plasma membrane"/>
    <property type="evidence" value="ECO:0007669"/>
    <property type="project" value="TreeGrafter"/>
</dbReference>
<dbReference type="Pfam" id="PF04241">
    <property type="entry name" value="DUF423"/>
    <property type="match status" value="1"/>
</dbReference>
<evidence type="ECO:0000313" key="7">
    <source>
        <dbReference type="EMBL" id="CAA9315773.1"/>
    </source>
</evidence>
<accession>A0A6J4L018</accession>
<feature type="transmembrane region" description="Helical" evidence="6">
    <location>
        <begin position="70"/>
        <end position="90"/>
    </location>
</feature>
<dbReference type="AlphaFoldDB" id="A0A6J4L018"/>
<keyword evidence="3 6" id="KW-0812">Transmembrane</keyword>
<organism evidence="7">
    <name type="scientific">uncultured Gemmatimonadota bacterium</name>
    <dbReference type="NCBI Taxonomy" id="203437"/>
    <lineage>
        <taxon>Bacteria</taxon>
        <taxon>Pseudomonadati</taxon>
        <taxon>Gemmatimonadota</taxon>
        <taxon>environmental samples</taxon>
    </lineage>
</organism>
<keyword evidence="4 6" id="KW-1133">Transmembrane helix</keyword>
<dbReference type="PANTHER" id="PTHR43461:SF1">
    <property type="entry name" value="TRANSMEMBRANE PROTEIN 256"/>
    <property type="match status" value="1"/>
</dbReference>
<comment type="similarity">
    <text evidence="2">Belongs to the UPF0382 family.</text>
</comment>
<dbReference type="InterPro" id="IPR006696">
    <property type="entry name" value="DUF423"/>
</dbReference>
<comment type="subcellular location">
    <subcellularLocation>
        <location evidence="1">Membrane</location>
        <topology evidence="1">Multi-pass membrane protein</topology>
    </subcellularLocation>
</comment>
<evidence type="ECO:0000256" key="5">
    <source>
        <dbReference type="ARBA" id="ARBA00023136"/>
    </source>
</evidence>
<evidence type="ECO:0000256" key="6">
    <source>
        <dbReference type="SAM" id="Phobius"/>
    </source>
</evidence>
<feature type="transmembrane region" description="Helical" evidence="6">
    <location>
        <begin position="96"/>
        <end position="120"/>
    </location>
</feature>
<name>A0A6J4L018_9BACT</name>
<protein>
    <submittedName>
        <fullName evidence="7">FIG00018398: hypothetical regulator</fullName>
    </submittedName>
</protein>
<sequence>MNRTFWILGCTFALLAVGAGAFGAHALRARLTPDLLAVWETAARYQMYHALALLVVAFAAGRAGGGGWTLAGWLFTAGILVFSGSLYVLALSGVRWLGAITPLGGVCFLAGWVALLLAGLRASSPS</sequence>
<dbReference type="PANTHER" id="PTHR43461">
    <property type="entry name" value="TRANSMEMBRANE PROTEIN 256"/>
    <property type="match status" value="1"/>
</dbReference>
<evidence type="ECO:0000256" key="3">
    <source>
        <dbReference type="ARBA" id="ARBA00022692"/>
    </source>
</evidence>
<proteinExistence type="inferred from homology"/>
<feature type="transmembrane region" description="Helical" evidence="6">
    <location>
        <begin position="47"/>
        <end position="63"/>
    </location>
</feature>
<evidence type="ECO:0000256" key="4">
    <source>
        <dbReference type="ARBA" id="ARBA00022989"/>
    </source>
</evidence>
<dbReference type="EMBL" id="CADCTV010000303">
    <property type="protein sequence ID" value="CAA9315773.1"/>
    <property type="molecule type" value="Genomic_DNA"/>
</dbReference>
<gene>
    <name evidence="7" type="ORF">AVDCRST_MAG89-1388</name>
</gene>